<feature type="transmembrane region" description="Helical" evidence="1">
    <location>
        <begin position="801"/>
        <end position="826"/>
    </location>
</feature>
<dbReference type="RefSeq" id="WP_173054087.1">
    <property type="nucleotide sequence ID" value="NZ_BAABGO010000005.1"/>
</dbReference>
<dbReference type="Gene3D" id="3.40.50.300">
    <property type="entry name" value="P-loop containing nucleotide triphosphate hydrolases"/>
    <property type="match status" value="1"/>
</dbReference>
<organism evidence="3 4">
    <name type="scientific">Phytohabitans houttuyneae</name>
    <dbReference type="NCBI Taxonomy" id="1076126"/>
    <lineage>
        <taxon>Bacteria</taxon>
        <taxon>Bacillati</taxon>
        <taxon>Actinomycetota</taxon>
        <taxon>Actinomycetes</taxon>
        <taxon>Micromonosporales</taxon>
        <taxon>Micromonosporaceae</taxon>
    </lineage>
</organism>
<keyword evidence="1" id="KW-1133">Transmembrane helix</keyword>
<accession>A0A6V8JWB2</accession>
<keyword evidence="1" id="KW-0472">Membrane</keyword>
<feature type="transmembrane region" description="Helical" evidence="1">
    <location>
        <begin position="16"/>
        <end position="34"/>
    </location>
</feature>
<dbReference type="SUPFAM" id="SSF52540">
    <property type="entry name" value="P-loop containing nucleoside triphosphate hydrolases"/>
    <property type="match status" value="1"/>
</dbReference>
<dbReference type="SMART" id="SM00382">
    <property type="entry name" value="AAA"/>
    <property type="match status" value="1"/>
</dbReference>
<dbReference type="AlphaFoldDB" id="A0A6V8JWB2"/>
<dbReference type="InterPro" id="IPR027417">
    <property type="entry name" value="P-loop_NTPase"/>
</dbReference>
<evidence type="ECO:0000256" key="1">
    <source>
        <dbReference type="SAM" id="Phobius"/>
    </source>
</evidence>
<feature type="transmembrane region" description="Helical" evidence="1">
    <location>
        <begin position="909"/>
        <end position="931"/>
    </location>
</feature>
<sequence length="960" mass="107167">MDSWLQRELGLSADEAGLILALATIAIAFLGFCWRHRRKLTSGAHLFGRVSGSDRRRYGRWFRARYGKVRNIYLDRDEVLDLSATYISLSFQRRADGGEQGAGQGESSERTEAATTVLADRAARRILVTGDPGTGKSTLLKAYGTAILRPRGERGGADLKLIGRSRDIPLFVPLRFLARHLDGRPDGLVRYLESEVLAKAGVAGAREFLRQALDDDRCLLLLDGLDEVPDHRYGAVRDAIFEFCDDGGSAGLPTQRARVVLTCRRQNFKRIQPDWIPAFAVQAHALAPLQDAEIFMFLRHRESEFVRVNALSEDRAAAPRTPKDFFDAAMASETADLHRVPLVLTMSVGLYLSRPAYQIPRSVREFYRTMISHLVRRHDFPGSTDRKNRYDAEDKERFIREFALAMASRDDRFGDFVFDEMLEFAERLTRRLARVPDAESKDFVNEIIDNTGLFSRVSDAEEYAFSHRSIQEHLAADQLARDPAAGAAFLLERVGDSDWRQVVLFFAAFDHDHTESFVRSVGERNPELAGNCLSAGLVSDEVARPILDELLASVLREVTADRLAALVAAVRAPRESVRDYAARKVSEALTSPVVREHRGTLIADDREGTMRLIQALATTNVPSIAAQVVLLADLVAEDEHRLVGPLWSALSTPDMVDRQAEAARIIVLKLLSLAMDPLSFAALEQAPPHRPALVTTPVTGPALLRRAYPFDAGLDRDSNIVTLLAWAEELEVVPEEPTNRFFEAKEAGMLGRIEQDRRWTLSIAPFRPVRFLFLTVLGAALLAGAYNVVTDPGLLTRAHGWWTPALALVPAAVAVSVAFALSAFGYSRTAFRVKKTGVAALCLVYVSPRSVHRESPPPNNMLTYVNFNGVDYDGEVWFDRDTMLTWLFGVLVGLPYVLAALPLMDDSLVAFLIGTTALVWVAFWLPATRLFNRSRRFYLRKPNPFVDVYEDARSRHWLVP</sequence>
<keyword evidence="4" id="KW-1185">Reference proteome</keyword>
<evidence type="ECO:0000313" key="3">
    <source>
        <dbReference type="EMBL" id="GFJ76932.1"/>
    </source>
</evidence>
<dbReference type="PROSITE" id="PS50837">
    <property type="entry name" value="NACHT"/>
    <property type="match status" value="1"/>
</dbReference>
<name>A0A6V8JWB2_9ACTN</name>
<dbReference type="PANTHER" id="PTHR46844">
    <property type="entry name" value="SLR5058 PROTEIN"/>
    <property type="match status" value="1"/>
</dbReference>
<feature type="domain" description="NACHT" evidence="2">
    <location>
        <begin position="124"/>
        <end position="264"/>
    </location>
</feature>
<gene>
    <name evidence="3" type="ORF">Phou_011120</name>
</gene>
<reference evidence="3 4" key="1">
    <citation type="submission" date="2020-03" db="EMBL/GenBank/DDBJ databases">
        <title>Whole genome shotgun sequence of Phytohabitans houttuyneae NBRC 108639.</title>
        <authorList>
            <person name="Komaki H."/>
            <person name="Tamura T."/>
        </authorList>
    </citation>
    <scope>NUCLEOTIDE SEQUENCE [LARGE SCALE GENOMIC DNA]</scope>
    <source>
        <strain evidence="3 4">NBRC 108639</strain>
    </source>
</reference>
<dbReference type="InterPro" id="IPR003593">
    <property type="entry name" value="AAA+_ATPase"/>
</dbReference>
<reference evidence="3 4" key="2">
    <citation type="submission" date="2020-03" db="EMBL/GenBank/DDBJ databases">
        <authorList>
            <person name="Ichikawa N."/>
            <person name="Kimura A."/>
            <person name="Kitahashi Y."/>
            <person name="Uohara A."/>
        </authorList>
    </citation>
    <scope>NUCLEOTIDE SEQUENCE [LARGE SCALE GENOMIC DNA]</scope>
    <source>
        <strain evidence="3 4">NBRC 108639</strain>
    </source>
</reference>
<comment type="caution">
    <text evidence="3">The sequence shown here is derived from an EMBL/GenBank/DDBJ whole genome shotgun (WGS) entry which is preliminary data.</text>
</comment>
<dbReference type="PANTHER" id="PTHR46844:SF1">
    <property type="entry name" value="SLR5058 PROTEIN"/>
    <property type="match status" value="1"/>
</dbReference>
<evidence type="ECO:0000313" key="4">
    <source>
        <dbReference type="Proteomes" id="UP000482800"/>
    </source>
</evidence>
<keyword evidence="1" id="KW-0812">Transmembrane</keyword>
<proteinExistence type="predicted"/>
<feature type="transmembrane region" description="Helical" evidence="1">
    <location>
        <begin position="771"/>
        <end position="789"/>
    </location>
</feature>
<feature type="transmembrane region" description="Helical" evidence="1">
    <location>
        <begin position="884"/>
        <end position="903"/>
    </location>
</feature>
<dbReference type="InterPro" id="IPR007111">
    <property type="entry name" value="NACHT_NTPase"/>
</dbReference>
<evidence type="ECO:0000259" key="2">
    <source>
        <dbReference type="PROSITE" id="PS50837"/>
    </source>
</evidence>
<dbReference type="Proteomes" id="UP000482800">
    <property type="component" value="Unassembled WGS sequence"/>
</dbReference>
<protein>
    <recommendedName>
        <fullName evidence="2">NACHT domain-containing protein</fullName>
    </recommendedName>
</protein>
<dbReference type="EMBL" id="BLPF01000001">
    <property type="protein sequence ID" value="GFJ76932.1"/>
    <property type="molecule type" value="Genomic_DNA"/>
</dbReference>